<gene>
    <name evidence="2" type="ORF">AAFF_G00332820</name>
</gene>
<reference evidence="2" key="1">
    <citation type="journal article" date="2023" name="Science">
        <title>Genome structures resolve the early diversification of teleost fishes.</title>
        <authorList>
            <person name="Parey E."/>
            <person name="Louis A."/>
            <person name="Montfort J."/>
            <person name="Bouchez O."/>
            <person name="Roques C."/>
            <person name="Iampietro C."/>
            <person name="Lluch J."/>
            <person name="Castinel A."/>
            <person name="Donnadieu C."/>
            <person name="Desvignes T."/>
            <person name="Floi Bucao C."/>
            <person name="Jouanno E."/>
            <person name="Wen M."/>
            <person name="Mejri S."/>
            <person name="Dirks R."/>
            <person name="Jansen H."/>
            <person name="Henkel C."/>
            <person name="Chen W.J."/>
            <person name="Zahm M."/>
            <person name="Cabau C."/>
            <person name="Klopp C."/>
            <person name="Thompson A.W."/>
            <person name="Robinson-Rechavi M."/>
            <person name="Braasch I."/>
            <person name="Lecointre G."/>
            <person name="Bobe J."/>
            <person name="Postlethwait J.H."/>
            <person name="Berthelot C."/>
            <person name="Roest Crollius H."/>
            <person name="Guiguen Y."/>
        </authorList>
    </citation>
    <scope>NUCLEOTIDE SEQUENCE</scope>
    <source>
        <strain evidence="2">NC1722</strain>
    </source>
</reference>
<protein>
    <submittedName>
        <fullName evidence="2">Uncharacterized protein</fullName>
    </submittedName>
</protein>
<evidence type="ECO:0000256" key="1">
    <source>
        <dbReference type="SAM" id="MobiDB-lite"/>
    </source>
</evidence>
<accession>A0AAD7WQ50</accession>
<sequence>MCHRKTTVAPVQDRRVRFFAVRTLGSRAAPLHDHSRWERPPPLGAHFRDLGRRGDKTLFKARERRPGCARCLAGRASPRLPADTWLLAVGEMGRRGCPPPPRR</sequence>
<keyword evidence="3" id="KW-1185">Reference proteome</keyword>
<organism evidence="2 3">
    <name type="scientific">Aldrovandia affinis</name>
    <dbReference type="NCBI Taxonomy" id="143900"/>
    <lineage>
        <taxon>Eukaryota</taxon>
        <taxon>Metazoa</taxon>
        <taxon>Chordata</taxon>
        <taxon>Craniata</taxon>
        <taxon>Vertebrata</taxon>
        <taxon>Euteleostomi</taxon>
        <taxon>Actinopterygii</taxon>
        <taxon>Neopterygii</taxon>
        <taxon>Teleostei</taxon>
        <taxon>Notacanthiformes</taxon>
        <taxon>Halosauridae</taxon>
        <taxon>Aldrovandia</taxon>
    </lineage>
</organism>
<dbReference type="EMBL" id="JAINUG010000051">
    <property type="protein sequence ID" value="KAJ8404895.1"/>
    <property type="molecule type" value="Genomic_DNA"/>
</dbReference>
<dbReference type="AlphaFoldDB" id="A0AAD7WQ50"/>
<proteinExistence type="predicted"/>
<evidence type="ECO:0000313" key="3">
    <source>
        <dbReference type="Proteomes" id="UP001221898"/>
    </source>
</evidence>
<evidence type="ECO:0000313" key="2">
    <source>
        <dbReference type="EMBL" id="KAJ8404895.1"/>
    </source>
</evidence>
<feature type="region of interest" description="Disordered" evidence="1">
    <location>
        <begin position="32"/>
        <end position="51"/>
    </location>
</feature>
<comment type="caution">
    <text evidence="2">The sequence shown here is derived from an EMBL/GenBank/DDBJ whole genome shotgun (WGS) entry which is preliminary data.</text>
</comment>
<dbReference type="Proteomes" id="UP001221898">
    <property type="component" value="Unassembled WGS sequence"/>
</dbReference>
<name>A0AAD7WQ50_9TELE</name>